<dbReference type="Proteomes" id="UP000308768">
    <property type="component" value="Unassembled WGS sequence"/>
</dbReference>
<proteinExistence type="predicted"/>
<sequence length="370" mass="41651">EAENLKLEKSLKVTKDTVDGQDRAIKTLRDEVSALRESVKTTEAFKMAAKDELNRLQGDINRLIDWKLRIETNNKVLEADIIESKRDSRELDEVVRRHRGDHRAVARKVEEVEKAVESQRARLSVVLKDQSVDTEALKAKIDTNKVNLEKLVKEMRKTHADVRKLVDTEIDTVHTGLKTLLDEVDLMKASQSSMKLDLLSKHVTPSGDDTLKLSSDLAALTLTVDTHSSKLKTLREDLGENDDEGLRKVVAAQGDTLYGHDIQLADASTDRDKLWDRINELQPASGDIAEQSLETLERPQASPVVPHLTPKDIRSKTDDNSIWNEMGMVKADVEAMRTDVNRQNPALSRLKGRVQRLKNALENSIGERIP</sequence>
<accession>A0A4U0X0P6</accession>
<keyword evidence="2" id="KW-1185">Reference proteome</keyword>
<comment type="caution">
    <text evidence="1">The sequence shown here is derived from an EMBL/GenBank/DDBJ whole genome shotgun (WGS) entry which is preliminary data.</text>
</comment>
<feature type="non-terminal residue" evidence="1">
    <location>
        <position position="1"/>
    </location>
</feature>
<dbReference type="EMBL" id="NAJN01000698">
    <property type="protein sequence ID" value="TKA69760.1"/>
    <property type="molecule type" value="Genomic_DNA"/>
</dbReference>
<dbReference type="AlphaFoldDB" id="A0A4U0X0P6"/>
<dbReference type="Gene3D" id="1.20.58.1540">
    <property type="entry name" value="Actin interacting protein 3, C-terminal domain"/>
    <property type="match status" value="1"/>
</dbReference>
<protein>
    <submittedName>
        <fullName evidence="1">Uncharacterized protein</fullName>
    </submittedName>
</protein>
<evidence type="ECO:0000313" key="2">
    <source>
        <dbReference type="Proteomes" id="UP000308768"/>
    </source>
</evidence>
<name>A0A4U0X0P6_9PEZI</name>
<gene>
    <name evidence="1" type="ORF">B0A49_05214</name>
</gene>
<reference evidence="1 2" key="1">
    <citation type="submission" date="2017-03" db="EMBL/GenBank/DDBJ databases">
        <title>Genomes of endolithic fungi from Antarctica.</title>
        <authorList>
            <person name="Coleine C."/>
            <person name="Masonjones S."/>
            <person name="Stajich J.E."/>
        </authorList>
    </citation>
    <scope>NUCLEOTIDE SEQUENCE [LARGE SCALE GENOMIC DNA]</scope>
    <source>
        <strain evidence="1 2">CCFEE 5187</strain>
    </source>
</reference>
<evidence type="ECO:0000313" key="1">
    <source>
        <dbReference type="EMBL" id="TKA69760.1"/>
    </source>
</evidence>
<organism evidence="1 2">
    <name type="scientific">Cryomyces minteri</name>
    <dbReference type="NCBI Taxonomy" id="331657"/>
    <lineage>
        <taxon>Eukaryota</taxon>
        <taxon>Fungi</taxon>
        <taxon>Dikarya</taxon>
        <taxon>Ascomycota</taxon>
        <taxon>Pezizomycotina</taxon>
        <taxon>Dothideomycetes</taxon>
        <taxon>Dothideomycetes incertae sedis</taxon>
        <taxon>Cryomyces</taxon>
    </lineage>
</organism>